<dbReference type="KEGG" id="ggr:HKW67_13835"/>
<keyword evidence="1" id="KW-0812">Transmembrane</keyword>
<proteinExistence type="predicted"/>
<dbReference type="EMBL" id="CP053085">
    <property type="protein sequence ID" value="QJR36508.1"/>
    <property type="molecule type" value="Genomic_DNA"/>
</dbReference>
<gene>
    <name evidence="2" type="ORF">HKW67_13835</name>
</gene>
<organism evidence="2 3">
    <name type="scientific">Gemmatimonas groenlandica</name>
    <dbReference type="NCBI Taxonomy" id="2732249"/>
    <lineage>
        <taxon>Bacteria</taxon>
        <taxon>Pseudomonadati</taxon>
        <taxon>Gemmatimonadota</taxon>
        <taxon>Gemmatimonadia</taxon>
        <taxon>Gemmatimonadales</taxon>
        <taxon>Gemmatimonadaceae</taxon>
        <taxon>Gemmatimonas</taxon>
    </lineage>
</organism>
<keyword evidence="1" id="KW-0472">Membrane</keyword>
<name>A0A6M4IR84_9BACT</name>
<feature type="transmembrane region" description="Helical" evidence="1">
    <location>
        <begin position="119"/>
        <end position="139"/>
    </location>
</feature>
<accession>A0A6M4IR84</accession>
<reference evidence="2 3" key="1">
    <citation type="submission" date="2020-05" db="EMBL/GenBank/DDBJ databases">
        <title>Complete genome sequence of Gemmatimonas greenlandica TET16.</title>
        <authorList>
            <person name="Zeng Y."/>
        </authorList>
    </citation>
    <scope>NUCLEOTIDE SEQUENCE [LARGE SCALE GENOMIC DNA]</scope>
    <source>
        <strain evidence="2 3">TET16</strain>
    </source>
</reference>
<keyword evidence="3" id="KW-1185">Reference proteome</keyword>
<feature type="transmembrane region" description="Helical" evidence="1">
    <location>
        <begin position="254"/>
        <end position="275"/>
    </location>
</feature>
<evidence type="ECO:0000313" key="2">
    <source>
        <dbReference type="EMBL" id="QJR36508.1"/>
    </source>
</evidence>
<protein>
    <submittedName>
        <fullName evidence="2">Uncharacterized protein</fullName>
    </submittedName>
</protein>
<dbReference type="Proteomes" id="UP000500938">
    <property type="component" value="Chromosome"/>
</dbReference>
<feature type="transmembrane region" description="Helical" evidence="1">
    <location>
        <begin position="82"/>
        <end position="99"/>
    </location>
</feature>
<dbReference type="AlphaFoldDB" id="A0A6M4IR84"/>
<evidence type="ECO:0000313" key="3">
    <source>
        <dbReference type="Proteomes" id="UP000500938"/>
    </source>
</evidence>
<sequence>MPSLREQYHTMVRWSPVMMRMAMVSAALLCVALIGLVVDDRLITGAPAWLKPAKFGASGAIYLVTMTWMMRDLPRTRTVRTATWLTAWILALETSVIALQAARGTTSHFNIDTPLDTAIYSGMGIGIATVWIMSVVLLWKHLRTPAADRTLALALRVGLALNILGAGVGWTMTQPRAEQFAAMQRNERPFVAGSHTVGAPDGGAGLPLTQWSREHGDLRIPHFIGMHAWQLLPLLLLGLRRLRTATNDGAERTIMLVASSACAALFIAAFVQALAGHPLIPPPTS</sequence>
<evidence type="ECO:0000256" key="1">
    <source>
        <dbReference type="SAM" id="Phobius"/>
    </source>
</evidence>
<feature type="transmembrane region" description="Helical" evidence="1">
    <location>
        <begin position="151"/>
        <end position="170"/>
    </location>
</feature>
<keyword evidence="1" id="KW-1133">Transmembrane helix</keyword>
<feature type="transmembrane region" description="Helical" evidence="1">
    <location>
        <begin position="220"/>
        <end position="242"/>
    </location>
</feature>